<comment type="similarity">
    <text evidence="5">Belongs to the TMEM179 family.</text>
</comment>
<evidence type="ECO:0000256" key="1">
    <source>
        <dbReference type="ARBA" id="ARBA00004141"/>
    </source>
</evidence>
<organism evidence="8 9">
    <name type="scientific">Lymnaea stagnalis</name>
    <name type="common">Great pond snail</name>
    <name type="synonym">Helix stagnalis</name>
    <dbReference type="NCBI Taxonomy" id="6523"/>
    <lineage>
        <taxon>Eukaryota</taxon>
        <taxon>Metazoa</taxon>
        <taxon>Spiralia</taxon>
        <taxon>Lophotrochozoa</taxon>
        <taxon>Mollusca</taxon>
        <taxon>Gastropoda</taxon>
        <taxon>Heterobranchia</taxon>
        <taxon>Euthyneura</taxon>
        <taxon>Panpulmonata</taxon>
        <taxon>Hygrophila</taxon>
        <taxon>Lymnaeoidea</taxon>
        <taxon>Lymnaeidae</taxon>
        <taxon>Lymnaea</taxon>
    </lineage>
</organism>
<feature type="transmembrane region" description="Helical" evidence="7">
    <location>
        <begin position="384"/>
        <end position="401"/>
    </location>
</feature>
<sequence>METTCLIADTAADEDVDSIPMVTFHVPDTHQLFGNEYSRLPSSDKAPTEMLPSPEDALFPIDEGAWSGFSTSPHREYSIQTLENCVINHGYEEEGHLYFPIDENAWGQDHSAGAASPDSEALVLEETDGRVTFHNSGSTLSKGFRSHWWKRPKTLKLHRGSCPPPEARSPVSSSPGCTNGIVSLSSSSNINRGFQDFDDHGTFNHRVDRFELDTAMLFRSLSQPKQSKKSFWSSLLCMWCRNCSAPCRCVCCSCRCSGNDEKGVGFFKMAKQKLLGQLHTVQIIISLIIVVLSAMVFFPLGFNFRNFNDQCLLYSDIYLTWINETAGSINLELTSFGDQDYCNYTTFINVVVAIASVIFIWFFIHAKSEENTEHSEVKLQLPVLLVNFGMFICILVSSSRISTGFNTWCSNIVRNNPLKLGKLLTCKEFEKIIWVSTDKLDKSSVYTNSTVAEISSWFLALTLLLQCLLTSVQLYHDFVASYQVAEVPHKKMDEVDDTDSICLELGHTNRGSDEYILSEDHFTPDVAEYNMELNRRMLAEVIVHQNILAIATGDQLPAKTDKQRPIVLDTETFKKKSKSKKLSPADSVTLCDQGLPPAEAKKPRKLIELKTLRQHVTLDVPDSSINSDNSPSDSESQHLKSVQDIMNSRSCEDGKW</sequence>
<keyword evidence="4 7" id="KW-0472">Membrane</keyword>
<evidence type="ECO:0000313" key="8">
    <source>
        <dbReference type="EMBL" id="CAL1526204.1"/>
    </source>
</evidence>
<keyword evidence="2 7" id="KW-0812">Transmembrane</keyword>
<dbReference type="InterPro" id="IPR029673">
    <property type="entry name" value="TMEM179"/>
</dbReference>
<dbReference type="Proteomes" id="UP001497497">
    <property type="component" value="Unassembled WGS sequence"/>
</dbReference>
<keyword evidence="9" id="KW-1185">Reference proteome</keyword>
<dbReference type="Pfam" id="PF26158">
    <property type="entry name" value="Claudin_TMEM179-179B"/>
    <property type="match status" value="1"/>
</dbReference>
<reference evidence="8 9" key="1">
    <citation type="submission" date="2024-04" db="EMBL/GenBank/DDBJ databases">
        <authorList>
            <consortium name="Genoscope - CEA"/>
            <person name="William W."/>
        </authorList>
    </citation>
    <scope>NUCLEOTIDE SEQUENCE [LARGE SCALE GENOMIC DNA]</scope>
</reference>
<protein>
    <submittedName>
        <fullName evidence="8">Uncharacterized protein</fullName>
    </submittedName>
</protein>
<gene>
    <name evidence="8" type="ORF">GSLYS_00000381001</name>
</gene>
<evidence type="ECO:0000256" key="2">
    <source>
        <dbReference type="ARBA" id="ARBA00022692"/>
    </source>
</evidence>
<dbReference type="EMBL" id="CAXITT010000003">
    <property type="protein sequence ID" value="CAL1526204.1"/>
    <property type="molecule type" value="Genomic_DNA"/>
</dbReference>
<evidence type="ECO:0000256" key="4">
    <source>
        <dbReference type="ARBA" id="ARBA00023136"/>
    </source>
</evidence>
<evidence type="ECO:0000256" key="5">
    <source>
        <dbReference type="ARBA" id="ARBA00093776"/>
    </source>
</evidence>
<evidence type="ECO:0000256" key="3">
    <source>
        <dbReference type="ARBA" id="ARBA00022989"/>
    </source>
</evidence>
<comment type="caution">
    <text evidence="8">The sequence shown here is derived from an EMBL/GenBank/DDBJ whole genome shotgun (WGS) entry which is preliminary data.</text>
</comment>
<keyword evidence="3 7" id="KW-1133">Transmembrane helix</keyword>
<feature type="region of interest" description="Disordered" evidence="6">
    <location>
        <begin position="578"/>
        <end position="597"/>
    </location>
</feature>
<dbReference type="PANTHER" id="PTHR31872">
    <property type="entry name" value="TRANSMEMBRANE PROTEIN 179"/>
    <property type="match status" value="1"/>
</dbReference>
<evidence type="ECO:0000313" key="9">
    <source>
        <dbReference type="Proteomes" id="UP001497497"/>
    </source>
</evidence>
<dbReference type="PANTHER" id="PTHR31872:SF4">
    <property type="entry name" value="TRANSMEMBRANE PROTEIN 179"/>
    <property type="match status" value="1"/>
</dbReference>
<evidence type="ECO:0000256" key="7">
    <source>
        <dbReference type="SAM" id="Phobius"/>
    </source>
</evidence>
<evidence type="ECO:0000256" key="6">
    <source>
        <dbReference type="SAM" id="MobiDB-lite"/>
    </source>
</evidence>
<feature type="transmembrane region" description="Helical" evidence="7">
    <location>
        <begin position="278"/>
        <end position="298"/>
    </location>
</feature>
<dbReference type="InterPro" id="IPR059010">
    <property type="entry name" value="TMEM179-179B"/>
</dbReference>
<accession>A0AAV2H1R3</accession>
<feature type="region of interest" description="Disordered" evidence="6">
    <location>
        <begin position="618"/>
        <end position="656"/>
    </location>
</feature>
<dbReference type="AlphaFoldDB" id="A0AAV2H1R3"/>
<comment type="subcellular location">
    <subcellularLocation>
        <location evidence="1">Membrane</location>
        <topology evidence="1">Multi-pass membrane protein</topology>
    </subcellularLocation>
</comment>
<feature type="transmembrane region" description="Helical" evidence="7">
    <location>
        <begin position="344"/>
        <end position="364"/>
    </location>
</feature>
<proteinExistence type="inferred from homology"/>
<name>A0AAV2H1R3_LYMST</name>
<feature type="compositionally biased region" description="Low complexity" evidence="6">
    <location>
        <begin position="619"/>
        <end position="634"/>
    </location>
</feature>